<dbReference type="OrthoDB" id="9793489at2"/>
<evidence type="ECO:0000256" key="2">
    <source>
        <dbReference type="ARBA" id="ARBA00023136"/>
    </source>
</evidence>
<dbReference type="GO" id="GO:0016020">
    <property type="term" value="C:membrane"/>
    <property type="evidence" value="ECO:0007669"/>
    <property type="project" value="UniProtKB-SubCell"/>
</dbReference>
<evidence type="ECO:0000313" key="7">
    <source>
        <dbReference type="Proteomes" id="UP000279972"/>
    </source>
</evidence>
<feature type="domain" description="Beta-lactamase-related" evidence="3">
    <location>
        <begin position="177"/>
        <end position="461"/>
    </location>
</feature>
<dbReference type="Gene3D" id="3.40.710.10">
    <property type="entry name" value="DD-peptidase/beta-lactamase superfamily"/>
    <property type="match status" value="1"/>
</dbReference>
<dbReference type="PANTHER" id="PTHR46825">
    <property type="entry name" value="D-ALANYL-D-ALANINE-CARBOXYPEPTIDASE/ENDOPEPTIDASE AMPH"/>
    <property type="match status" value="1"/>
</dbReference>
<keyword evidence="7" id="KW-1185">Reference proteome</keyword>
<sequence>MAAYCPLCVRFTDYYFSLPNFNNSTNLNTMKTKLIVVLVLLAQLCYAQIEGIWNGELDTQTMKLPLILKVKKEKKGYSSLLNSPKQSTQDIGVDKISFNNNELNFEIQKINVSYKGIYQTDHIEGTFTQNGKTFPLNLFRELKKSADIPYLNGKAINIQKIDEFLDYFVKNNQGIGSLSIFRNGSEVYHKNFGQQQLKNITYDQNTQYQIGSISKLMTAVMLHQLIEKGKLNINEKLSKFYPDMPNSQNITIKNMLNHTSGLGNYVGSSIENNWLFGKPIGDKAIIDAIKKEGISFQPGEKVKYSNSAYFLLSRILEKLHQKPYNIILKENILAKANMNHTFSVLDNPKNIFKSYEYKDSQWVEVKDFDFHNCIGLGDIVSTTEDLNIFINALFNGQFTQKKNLEMMISDKNEKLFGSGIIKMPFYNIISYGHGGDTAGTHSTVSYEPIDQLSFASTINGENLSHNNFFLAILNLIYNQDYKYPVLDTVQIPVAQLEKYSGDYSSKDISLGLKISTRNGNLFAQGDNQPEFMLEYVDKNQFKFEKADLTITFMPEKDQLQLIQHGKTYLFNKK</sequence>
<dbReference type="SUPFAM" id="SSF56601">
    <property type="entry name" value="beta-lactamase/transpeptidase-like"/>
    <property type="match status" value="1"/>
</dbReference>
<evidence type="ECO:0000313" key="6">
    <source>
        <dbReference type="Proteomes" id="UP000236262"/>
    </source>
</evidence>
<reference evidence="5 6" key="1">
    <citation type="submission" date="2018-01" db="EMBL/GenBank/DDBJ databases">
        <title>Draft genome sequences of Chryseobacterium lactis NCTC11390, Chryseobacterium oncorhynchi 701B-08, and Chryseobacterium viscerum 687B-08.</title>
        <authorList>
            <person name="Jeong J.-J."/>
            <person name="Lee Y.J."/>
            <person name="Park B."/>
            <person name="Choi I.-G."/>
            <person name="Kim K.D."/>
        </authorList>
    </citation>
    <scope>NUCLEOTIDE SEQUENCE [LARGE SCALE GENOMIC DNA]</scope>
    <source>
        <strain evidence="5 6">NCTC11390</strain>
    </source>
</reference>
<dbReference type="PANTHER" id="PTHR46825:SF11">
    <property type="entry name" value="PENICILLIN-BINDING PROTEIN 4"/>
    <property type="match status" value="1"/>
</dbReference>
<organism evidence="5 6">
    <name type="scientific">Chryseobacterium lactis</name>
    <dbReference type="NCBI Taxonomy" id="1241981"/>
    <lineage>
        <taxon>Bacteria</taxon>
        <taxon>Pseudomonadati</taxon>
        <taxon>Bacteroidota</taxon>
        <taxon>Flavobacteriia</taxon>
        <taxon>Flavobacteriales</taxon>
        <taxon>Weeksellaceae</taxon>
        <taxon>Chryseobacterium group</taxon>
        <taxon>Chryseobacterium</taxon>
    </lineage>
</organism>
<dbReference type="GO" id="GO:0016787">
    <property type="term" value="F:hydrolase activity"/>
    <property type="evidence" value="ECO:0007669"/>
    <property type="project" value="UniProtKB-KW"/>
</dbReference>
<keyword evidence="2" id="KW-0472">Membrane</keyword>
<dbReference type="Proteomes" id="UP000279972">
    <property type="component" value="Chromosome"/>
</dbReference>
<dbReference type="EMBL" id="CP033924">
    <property type="protein sequence ID" value="AZA82782.1"/>
    <property type="molecule type" value="Genomic_DNA"/>
</dbReference>
<dbReference type="Proteomes" id="UP000236262">
    <property type="component" value="Unassembled WGS sequence"/>
</dbReference>
<evidence type="ECO:0000313" key="5">
    <source>
        <dbReference type="EMBL" id="PNW11233.1"/>
    </source>
</evidence>
<evidence type="ECO:0000259" key="3">
    <source>
        <dbReference type="Pfam" id="PF00144"/>
    </source>
</evidence>
<keyword evidence="4" id="KW-0378">Hydrolase</keyword>
<comment type="subcellular location">
    <subcellularLocation>
        <location evidence="1">Membrane</location>
    </subcellularLocation>
</comment>
<dbReference type="KEGG" id="clac:EG342_13260"/>
<gene>
    <name evidence="5" type="ORF">C1637_23395</name>
    <name evidence="4" type="ORF">EG342_13260</name>
</gene>
<dbReference type="Pfam" id="PF00144">
    <property type="entry name" value="Beta-lactamase"/>
    <property type="match status" value="1"/>
</dbReference>
<dbReference type="InterPro" id="IPR001466">
    <property type="entry name" value="Beta-lactam-related"/>
</dbReference>
<proteinExistence type="predicted"/>
<name>A0A3G6RM68_CHRLC</name>
<dbReference type="InterPro" id="IPR050491">
    <property type="entry name" value="AmpC-like"/>
</dbReference>
<evidence type="ECO:0000256" key="1">
    <source>
        <dbReference type="ARBA" id="ARBA00004370"/>
    </source>
</evidence>
<dbReference type="EMBL" id="PPEH01000014">
    <property type="protein sequence ID" value="PNW11233.1"/>
    <property type="molecule type" value="Genomic_DNA"/>
</dbReference>
<accession>A0A3G6RM68</accession>
<protein>
    <submittedName>
        <fullName evidence="4">Class A beta-lactamase-related serine hydrolase</fullName>
    </submittedName>
</protein>
<dbReference type="InterPro" id="IPR012338">
    <property type="entry name" value="Beta-lactam/transpept-like"/>
</dbReference>
<reference evidence="4 7" key="2">
    <citation type="submission" date="2018-11" db="EMBL/GenBank/DDBJ databases">
        <title>Proposal to divide the Flavobacteriaceae and reorganize its genera based on Amino Acid Identity values calculated from whole genome sequences.</title>
        <authorList>
            <person name="Nicholson A.C."/>
            <person name="Gulvik C.A."/>
            <person name="Whitney A.M."/>
            <person name="Humrighouse B.W."/>
            <person name="Bell M."/>
            <person name="Holmes B."/>
            <person name="Steigerwalt A.G."/>
            <person name="Villarma A."/>
            <person name="Sheth M."/>
            <person name="Batra D."/>
            <person name="Pryor J."/>
            <person name="Bernardet J.-F."/>
            <person name="Hugo C."/>
            <person name="Kampfer P."/>
            <person name="Newman J."/>
            <person name="McQuiston J.R."/>
        </authorList>
    </citation>
    <scope>NUCLEOTIDE SEQUENCE [LARGE SCALE GENOMIC DNA]</scope>
    <source>
        <strain evidence="4 7">KC_1864</strain>
    </source>
</reference>
<evidence type="ECO:0000313" key="4">
    <source>
        <dbReference type="EMBL" id="AZA82782.1"/>
    </source>
</evidence>
<dbReference type="AlphaFoldDB" id="A0A3G6RM68"/>